<evidence type="ECO:0000256" key="3">
    <source>
        <dbReference type="ARBA" id="ARBA00022692"/>
    </source>
</evidence>
<dbReference type="RefSeq" id="WP_407592116.1">
    <property type="nucleotide sequence ID" value="NZ_JBHDIY010000002.1"/>
</dbReference>
<reference evidence="7 8" key="1">
    <citation type="submission" date="2024-08" db="EMBL/GenBank/DDBJ databases">
        <title>Tateyamaria sp. nov., isolated from marine algae.</title>
        <authorList>
            <person name="Choi B.J."/>
            <person name="Kim J.M."/>
            <person name="Lee J.K."/>
            <person name="Choi D.G."/>
            <person name="Bayburt H."/>
            <person name="Baek J.H."/>
            <person name="Han D.M."/>
            <person name="Jeon C.O."/>
        </authorList>
    </citation>
    <scope>NUCLEOTIDE SEQUENCE [LARGE SCALE GENOMIC DNA]</scope>
    <source>
        <strain evidence="7 8">KMU-156</strain>
    </source>
</reference>
<keyword evidence="8" id="KW-1185">Reference proteome</keyword>
<sequence>MTEISLPLILLAALLAGASPGPATLTIAGTSMASGRRAGLAVASGVTTGSFMWSVAAAFGLGAIMLANVWLFEIIRYAGAAYLGWLAIKSARAAWMGAALKVPSVAQRNIKGHYAKGLGLHLTNPKAILFFGALYSVGVPPGTPAIGLVTVILAVGVQSFIVFHGYALIFSSAVMTRAYARAKRVFEAAFAVFFGAAAMRILTARLV</sequence>
<dbReference type="InterPro" id="IPR001123">
    <property type="entry name" value="LeuE-type"/>
</dbReference>
<keyword evidence="4 6" id="KW-1133">Transmembrane helix</keyword>
<keyword evidence="2" id="KW-1003">Cell membrane</keyword>
<feature type="transmembrane region" description="Helical" evidence="6">
    <location>
        <begin position="145"/>
        <end position="173"/>
    </location>
</feature>
<keyword evidence="5 6" id="KW-0472">Membrane</keyword>
<feature type="transmembrane region" description="Helical" evidence="6">
    <location>
        <begin position="51"/>
        <end position="72"/>
    </location>
</feature>
<evidence type="ECO:0000313" key="8">
    <source>
        <dbReference type="Proteomes" id="UP001627408"/>
    </source>
</evidence>
<evidence type="ECO:0000256" key="5">
    <source>
        <dbReference type="ARBA" id="ARBA00023136"/>
    </source>
</evidence>
<dbReference type="PANTHER" id="PTHR30086">
    <property type="entry name" value="ARGININE EXPORTER PROTEIN ARGO"/>
    <property type="match status" value="1"/>
</dbReference>
<protein>
    <submittedName>
        <fullName evidence="7">LysE family transporter</fullName>
    </submittedName>
</protein>
<evidence type="ECO:0000256" key="4">
    <source>
        <dbReference type="ARBA" id="ARBA00022989"/>
    </source>
</evidence>
<comment type="subcellular location">
    <subcellularLocation>
        <location evidence="1">Cell membrane</location>
        <topology evidence="1">Multi-pass membrane protein</topology>
    </subcellularLocation>
</comment>
<accession>A0ABW8UU18</accession>
<evidence type="ECO:0000256" key="1">
    <source>
        <dbReference type="ARBA" id="ARBA00004651"/>
    </source>
</evidence>
<dbReference type="Pfam" id="PF01810">
    <property type="entry name" value="LysE"/>
    <property type="match status" value="1"/>
</dbReference>
<feature type="transmembrane region" description="Helical" evidence="6">
    <location>
        <begin position="118"/>
        <end position="139"/>
    </location>
</feature>
<evidence type="ECO:0000256" key="6">
    <source>
        <dbReference type="SAM" id="Phobius"/>
    </source>
</evidence>
<gene>
    <name evidence="7" type="ORF">ACERZ8_10315</name>
</gene>
<keyword evidence="3 6" id="KW-0812">Transmembrane</keyword>
<proteinExistence type="predicted"/>
<name>A0ABW8UU18_9RHOB</name>
<dbReference type="Proteomes" id="UP001627408">
    <property type="component" value="Unassembled WGS sequence"/>
</dbReference>
<dbReference type="PANTHER" id="PTHR30086:SF19">
    <property type="entry name" value="THREONINE EFFLUX PROTEIN"/>
    <property type="match status" value="1"/>
</dbReference>
<organism evidence="7 8">
    <name type="scientific">Tateyamaria armeniaca</name>
    <dbReference type="NCBI Taxonomy" id="2518930"/>
    <lineage>
        <taxon>Bacteria</taxon>
        <taxon>Pseudomonadati</taxon>
        <taxon>Pseudomonadota</taxon>
        <taxon>Alphaproteobacteria</taxon>
        <taxon>Rhodobacterales</taxon>
        <taxon>Roseobacteraceae</taxon>
        <taxon>Tateyamaria</taxon>
    </lineage>
</organism>
<evidence type="ECO:0000256" key="2">
    <source>
        <dbReference type="ARBA" id="ARBA00022475"/>
    </source>
</evidence>
<dbReference type="EMBL" id="JBHDIY010000002">
    <property type="protein sequence ID" value="MFL4470249.1"/>
    <property type="molecule type" value="Genomic_DNA"/>
</dbReference>
<comment type="caution">
    <text evidence="7">The sequence shown here is derived from an EMBL/GenBank/DDBJ whole genome shotgun (WGS) entry which is preliminary data.</text>
</comment>
<feature type="transmembrane region" description="Helical" evidence="6">
    <location>
        <begin position="185"/>
        <end position="203"/>
    </location>
</feature>
<evidence type="ECO:0000313" key="7">
    <source>
        <dbReference type="EMBL" id="MFL4470249.1"/>
    </source>
</evidence>